<comment type="caution">
    <text evidence="1">The sequence shown here is derived from an EMBL/GenBank/DDBJ whole genome shotgun (WGS) entry which is preliminary data.</text>
</comment>
<dbReference type="Proteomes" id="UP000821845">
    <property type="component" value="Chromosome 8"/>
</dbReference>
<evidence type="ECO:0000313" key="1">
    <source>
        <dbReference type="EMBL" id="KAH6924062.1"/>
    </source>
</evidence>
<reference evidence="1" key="1">
    <citation type="submission" date="2020-05" db="EMBL/GenBank/DDBJ databases">
        <title>Large-scale comparative analyses of tick genomes elucidate their genetic diversity and vector capacities.</title>
        <authorList>
            <person name="Jia N."/>
            <person name="Wang J."/>
            <person name="Shi W."/>
            <person name="Du L."/>
            <person name="Sun Y."/>
            <person name="Zhan W."/>
            <person name="Jiang J."/>
            <person name="Wang Q."/>
            <person name="Zhang B."/>
            <person name="Ji P."/>
            <person name="Sakyi L.B."/>
            <person name="Cui X."/>
            <person name="Yuan T."/>
            <person name="Jiang B."/>
            <person name="Yang W."/>
            <person name="Lam T.T.-Y."/>
            <person name="Chang Q."/>
            <person name="Ding S."/>
            <person name="Wang X."/>
            <person name="Zhu J."/>
            <person name="Ruan X."/>
            <person name="Zhao L."/>
            <person name="Wei J."/>
            <person name="Que T."/>
            <person name="Du C."/>
            <person name="Cheng J."/>
            <person name="Dai P."/>
            <person name="Han X."/>
            <person name="Huang E."/>
            <person name="Gao Y."/>
            <person name="Liu J."/>
            <person name="Shao H."/>
            <person name="Ye R."/>
            <person name="Li L."/>
            <person name="Wei W."/>
            <person name="Wang X."/>
            <person name="Wang C."/>
            <person name="Yang T."/>
            <person name="Huo Q."/>
            <person name="Li W."/>
            <person name="Guo W."/>
            <person name="Chen H."/>
            <person name="Zhou L."/>
            <person name="Ni X."/>
            <person name="Tian J."/>
            <person name="Zhou Y."/>
            <person name="Sheng Y."/>
            <person name="Liu T."/>
            <person name="Pan Y."/>
            <person name="Xia L."/>
            <person name="Li J."/>
            <person name="Zhao F."/>
            <person name="Cao W."/>
        </authorList>
    </citation>
    <scope>NUCLEOTIDE SEQUENCE</scope>
    <source>
        <strain evidence="1">Hyas-2018</strain>
    </source>
</reference>
<accession>A0ACB7RM78</accession>
<name>A0ACB7RM78_HYAAI</name>
<sequence>MIAASEKPHLPKEDIKVIIRPKDGFNTAGCSVAQIGDCILRAIGLKSEEVVKDSIRINERQNIVVINKILKQLTPPGTVKLTAFKRFTSGSNVSPFASTNLSDLDFSSCRSSCHALHHKPPLQARSGYCDWTF</sequence>
<organism evidence="1 2">
    <name type="scientific">Hyalomma asiaticum</name>
    <name type="common">Tick</name>
    <dbReference type="NCBI Taxonomy" id="266040"/>
    <lineage>
        <taxon>Eukaryota</taxon>
        <taxon>Metazoa</taxon>
        <taxon>Ecdysozoa</taxon>
        <taxon>Arthropoda</taxon>
        <taxon>Chelicerata</taxon>
        <taxon>Arachnida</taxon>
        <taxon>Acari</taxon>
        <taxon>Parasitiformes</taxon>
        <taxon>Ixodida</taxon>
        <taxon>Ixodoidea</taxon>
        <taxon>Ixodidae</taxon>
        <taxon>Hyalomminae</taxon>
        <taxon>Hyalomma</taxon>
    </lineage>
</organism>
<dbReference type="EMBL" id="CM023488">
    <property type="protein sequence ID" value="KAH6924062.1"/>
    <property type="molecule type" value="Genomic_DNA"/>
</dbReference>
<protein>
    <submittedName>
        <fullName evidence="1">Uncharacterized protein</fullName>
    </submittedName>
</protein>
<gene>
    <name evidence="1" type="ORF">HPB50_010980</name>
</gene>
<proteinExistence type="predicted"/>
<evidence type="ECO:0000313" key="2">
    <source>
        <dbReference type="Proteomes" id="UP000821845"/>
    </source>
</evidence>
<keyword evidence="2" id="KW-1185">Reference proteome</keyword>